<dbReference type="Pfam" id="PF00201">
    <property type="entry name" value="UDPGT"/>
    <property type="match status" value="1"/>
</dbReference>
<evidence type="ECO:0000256" key="1">
    <source>
        <dbReference type="ARBA" id="ARBA00022679"/>
    </source>
</evidence>
<dbReference type="OrthoDB" id="5835829at2759"/>
<accession>A0A2G8KHU2</accession>
<dbReference type="InterPro" id="IPR002213">
    <property type="entry name" value="UDP_glucos_trans"/>
</dbReference>
<dbReference type="SUPFAM" id="SSF53756">
    <property type="entry name" value="UDP-Glycosyltransferase/glycogen phosphorylase"/>
    <property type="match status" value="1"/>
</dbReference>
<protein>
    <submittedName>
        <fullName evidence="3">Uncharacterized protein</fullName>
    </submittedName>
</protein>
<gene>
    <name evidence="3" type="ORF">BSL78_15580</name>
    <name evidence="2" type="ORF">BSL78_28173</name>
</gene>
<keyword evidence="1" id="KW-0808">Transferase</keyword>
<dbReference type="AlphaFoldDB" id="A0A2G8KHU2"/>
<reference evidence="3 4" key="1">
    <citation type="journal article" date="2017" name="PLoS Biol.">
        <title>The sea cucumber genome provides insights into morphological evolution and visceral regeneration.</title>
        <authorList>
            <person name="Zhang X."/>
            <person name="Sun L."/>
            <person name="Yuan J."/>
            <person name="Sun Y."/>
            <person name="Gao Y."/>
            <person name="Zhang L."/>
            <person name="Li S."/>
            <person name="Dai H."/>
            <person name="Hamel J.F."/>
            <person name="Liu C."/>
            <person name="Yu Y."/>
            <person name="Liu S."/>
            <person name="Lin W."/>
            <person name="Guo K."/>
            <person name="Jin S."/>
            <person name="Xu P."/>
            <person name="Storey K.B."/>
            <person name="Huan P."/>
            <person name="Zhang T."/>
            <person name="Zhou Y."/>
            <person name="Zhang J."/>
            <person name="Lin C."/>
            <person name="Li X."/>
            <person name="Xing L."/>
            <person name="Huo D."/>
            <person name="Sun M."/>
            <person name="Wang L."/>
            <person name="Mercier A."/>
            <person name="Li F."/>
            <person name="Yang H."/>
            <person name="Xiang J."/>
        </authorList>
    </citation>
    <scope>NUCLEOTIDE SEQUENCE [LARGE SCALE GENOMIC DNA]</scope>
    <source>
        <strain evidence="3">Shaxun</strain>
        <tissue evidence="3">Muscle</tissue>
    </source>
</reference>
<proteinExistence type="predicted"/>
<dbReference type="EMBL" id="MRZV01002014">
    <property type="protein sequence ID" value="PIK35004.1"/>
    <property type="molecule type" value="Genomic_DNA"/>
</dbReference>
<dbReference type="EMBL" id="MRZV01000574">
    <property type="protein sequence ID" value="PIK47562.1"/>
    <property type="molecule type" value="Genomic_DNA"/>
</dbReference>
<dbReference type="GO" id="GO:0008194">
    <property type="term" value="F:UDP-glycosyltransferase activity"/>
    <property type="evidence" value="ECO:0007669"/>
    <property type="project" value="InterPro"/>
</dbReference>
<dbReference type="Proteomes" id="UP000230750">
    <property type="component" value="Unassembled WGS sequence"/>
</dbReference>
<keyword evidence="4" id="KW-1185">Reference proteome</keyword>
<evidence type="ECO:0000313" key="3">
    <source>
        <dbReference type="EMBL" id="PIK47562.1"/>
    </source>
</evidence>
<comment type="caution">
    <text evidence="3">The sequence shown here is derived from an EMBL/GenBank/DDBJ whole genome shotgun (WGS) entry which is preliminary data.</text>
</comment>
<evidence type="ECO:0000313" key="2">
    <source>
        <dbReference type="EMBL" id="PIK35004.1"/>
    </source>
</evidence>
<name>A0A2G8KHU2_STIJA</name>
<organism evidence="3 4">
    <name type="scientific">Stichopus japonicus</name>
    <name type="common">Sea cucumber</name>
    <dbReference type="NCBI Taxonomy" id="307972"/>
    <lineage>
        <taxon>Eukaryota</taxon>
        <taxon>Metazoa</taxon>
        <taxon>Echinodermata</taxon>
        <taxon>Eleutherozoa</taxon>
        <taxon>Echinozoa</taxon>
        <taxon>Holothuroidea</taxon>
        <taxon>Aspidochirotacea</taxon>
        <taxon>Aspidochirotida</taxon>
        <taxon>Stichopodidae</taxon>
        <taxon>Apostichopus</taxon>
    </lineage>
</organism>
<sequence>MHAYSVTTQGNITERSHLYDSSLVSVTGSLRIQVSLPSIYFLKSAHVCEALVKRGHEVTFIISSVSSYQVSDSRWGPLFNFIVYDNPYPDNAFRKTTDVLVKASFQDGITSGMLQSAELVYSSMVPDCQQVLSDLDILMNKVIAKQFDMMGYDYACSAYLTIHYSPYYEDRPRQATIQEDIPRR</sequence>
<evidence type="ECO:0000313" key="4">
    <source>
        <dbReference type="Proteomes" id="UP000230750"/>
    </source>
</evidence>